<keyword evidence="1" id="KW-0378">Hydrolase</keyword>
<dbReference type="Proteomes" id="UP000679691">
    <property type="component" value="Unassembled WGS sequence"/>
</dbReference>
<dbReference type="GO" id="GO:0004190">
    <property type="term" value="F:aspartic-type endopeptidase activity"/>
    <property type="evidence" value="ECO:0007669"/>
    <property type="project" value="InterPro"/>
</dbReference>
<protein>
    <submittedName>
        <fullName evidence="1">Aspartyl protease family protein</fullName>
    </submittedName>
</protein>
<sequence>MIKIPLTKLTLQEEGVHLILTVIICDQSYKMVLDTGASKTVFDKHSLMEIPSLAPLLESSTTLSSGLGTNSMESYTLKLPELKMETWVCRHTTFAVLDLTSINYAYEQMHFDPVIGVLGGDILAQYEAKIDYKKMYLSLRKTKSKK</sequence>
<keyword evidence="1" id="KW-0645">Protease</keyword>
<accession>A0A8T4HB64</accession>
<gene>
    <name evidence="1" type="ORF">J5U18_03715</name>
</gene>
<organism evidence="1 2">
    <name type="scientific">Rhinopithecimicrobium faecis</name>
    <dbReference type="NCBI Taxonomy" id="2820698"/>
    <lineage>
        <taxon>Bacteria</taxon>
        <taxon>Pseudomonadati</taxon>
        <taxon>Bacteroidota</taxon>
        <taxon>Sphingobacteriia</taxon>
        <taxon>Sphingobacteriales</taxon>
        <taxon>Sphingobacteriaceae</taxon>
        <taxon>Rhinopithecimicrobium</taxon>
    </lineage>
</organism>
<dbReference type="InterPro" id="IPR001969">
    <property type="entry name" value="Aspartic_peptidase_AS"/>
</dbReference>
<dbReference type="SUPFAM" id="SSF50630">
    <property type="entry name" value="Acid proteases"/>
    <property type="match status" value="1"/>
</dbReference>
<dbReference type="Pfam" id="PF13650">
    <property type="entry name" value="Asp_protease_2"/>
    <property type="match status" value="1"/>
</dbReference>
<evidence type="ECO:0000313" key="1">
    <source>
        <dbReference type="EMBL" id="MBP3942677.1"/>
    </source>
</evidence>
<dbReference type="EMBL" id="JAGKSB010000003">
    <property type="protein sequence ID" value="MBP3942677.1"/>
    <property type="molecule type" value="Genomic_DNA"/>
</dbReference>
<evidence type="ECO:0000313" key="2">
    <source>
        <dbReference type="Proteomes" id="UP000679691"/>
    </source>
</evidence>
<dbReference type="GO" id="GO:0006508">
    <property type="term" value="P:proteolysis"/>
    <property type="evidence" value="ECO:0007669"/>
    <property type="project" value="UniProtKB-KW"/>
</dbReference>
<proteinExistence type="predicted"/>
<dbReference type="PROSITE" id="PS00141">
    <property type="entry name" value="ASP_PROTEASE"/>
    <property type="match status" value="1"/>
</dbReference>
<name>A0A8T4HB64_9SPHI</name>
<dbReference type="InterPro" id="IPR021109">
    <property type="entry name" value="Peptidase_aspartic_dom_sf"/>
</dbReference>
<comment type="caution">
    <text evidence="1">The sequence shown here is derived from an EMBL/GenBank/DDBJ whole genome shotgun (WGS) entry which is preliminary data.</text>
</comment>
<keyword evidence="2" id="KW-1185">Reference proteome</keyword>
<reference evidence="1" key="1">
    <citation type="submission" date="2021-03" db="EMBL/GenBank/DDBJ databases">
        <authorList>
            <person name="Lu T."/>
            <person name="Wang Q."/>
            <person name="Han X."/>
        </authorList>
    </citation>
    <scope>NUCLEOTIDE SEQUENCE</scope>
    <source>
        <strain evidence="1">WQ 2009</strain>
    </source>
</reference>
<dbReference type="Gene3D" id="2.40.70.10">
    <property type="entry name" value="Acid Proteases"/>
    <property type="match status" value="1"/>
</dbReference>
<dbReference type="AlphaFoldDB" id="A0A8T4HB64"/>